<proteinExistence type="predicted"/>
<sequence length="70" mass="7801">MSDAVFSRFEIDFDSSKSANSPLVFHGGELLTGNLRIQLKHPLTIHAIKLQFKGRACWLSDASKSGEWPI</sequence>
<dbReference type="Proteomes" id="UP000887566">
    <property type="component" value="Unplaced"/>
</dbReference>
<keyword evidence="1" id="KW-1185">Reference proteome</keyword>
<evidence type="ECO:0000313" key="2">
    <source>
        <dbReference type="WBParaSite" id="PSAMB.scaffold5944size10530.g27586.t1"/>
    </source>
</evidence>
<protein>
    <submittedName>
        <fullName evidence="2">Arrestin-like N-terminal domain-containing protein</fullName>
    </submittedName>
</protein>
<name>A0A914WYR5_9BILA</name>
<dbReference type="Gene3D" id="2.60.40.640">
    <property type="match status" value="1"/>
</dbReference>
<evidence type="ECO:0000313" key="1">
    <source>
        <dbReference type="Proteomes" id="UP000887566"/>
    </source>
</evidence>
<organism evidence="1 2">
    <name type="scientific">Plectus sambesii</name>
    <dbReference type="NCBI Taxonomy" id="2011161"/>
    <lineage>
        <taxon>Eukaryota</taxon>
        <taxon>Metazoa</taxon>
        <taxon>Ecdysozoa</taxon>
        <taxon>Nematoda</taxon>
        <taxon>Chromadorea</taxon>
        <taxon>Plectida</taxon>
        <taxon>Plectina</taxon>
        <taxon>Plectoidea</taxon>
        <taxon>Plectidae</taxon>
        <taxon>Plectus</taxon>
    </lineage>
</organism>
<dbReference type="AlphaFoldDB" id="A0A914WYR5"/>
<dbReference type="WBParaSite" id="PSAMB.scaffold5944size10530.g27586.t1">
    <property type="protein sequence ID" value="PSAMB.scaffold5944size10530.g27586.t1"/>
    <property type="gene ID" value="PSAMB.scaffold5944size10530.g27586"/>
</dbReference>
<dbReference type="InterPro" id="IPR014752">
    <property type="entry name" value="Arrestin-like_C"/>
</dbReference>
<reference evidence="2" key="1">
    <citation type="submission" date="2022-11" db="UniProtKB">
        <authorList>
            <consortium name="WormBaseParasite"/>
        </authorList>
    </citation>
    <scope>IDENTIFICATION</scope>
</reference>
<accession>A0A914WYR5</accession>